<keyword evidence="1" id="KW-0472">Membrane</keyword>
<dbReference type="InterPro" id="IPR018927">
    <property type="entry name" value="Pilus_synth_Q_C"/>
</dbReference>
<protein>
    <submittedName>
        <fullName evidence="3">TcpQ domain-containing protein</fullName>
    </submittedName>
</protein>
<keyword evidence="1" id="KW-0812">Transmembrane</keyword>
<dbReference type="Proteomes" id="UP001257914">
    <property type="component" value="Unassembled WGS sequence"/>
</dbReference>
<evidence type="ECO:0000256" key="1">
    <source>
        <dbReference type="SAM" id="Phobius"/>
    </source>
</evidence>
<name>A0ABU3QZU0_9GAMM</name>
<organism evidence="3 4">
    <name type="scientific">Psychrosphaera aquimarina</name>
    <dbReference type="NCBI Taxonomy" id="2044854"/>
    <lineage>
        <taxon>Bacteria</taxon>
        <taxon>Pseudomonadati</taxon>
        <taxon>Pseudomonadota</taxon>
        <taxon>Gammaproteobacteria</taxon>
        <taxon>Alteromonadales</taxon>
        <taxon>Pseudoalteromonadaceae</taxon>
        <taxon>Psychrosphaera</taxon>
    </lineage>
</organism>
<dbReference type="RefSeq" id="WP_315946590.1">
    <property type="nucleotide sequence ID" value="NZ_JAWCUA010000007.1"/>
</dbReference>
<evidence type="ECO:0000259" key="2">
    <source>
        <dbReference type="Pfam" id="PF10671"/>
    </source>
</evidence>
<feature type="domain" description="Toxin co-regulated pilus biosynthesis protein Q C-terminal" evidence="2">
    <location>
        <begin position="113"/>
        <end position="186"/>
    </location>
</feature>
<evidence type="ECO:0000313" key="4">
    <source>
        <dbReference type="Proteomes" id="UP001257914"/>
    </source>
</evidence>
<dbReference type="EMBL" id="JAWCUA010000007">
    <property type="protein sequence ID" value="MDU0112935.1"/>
    <property type="molecule type" value="Genomic_DNA"/>
</dbReference>
<dbReference type="Pfam" id="PF10671">
    <property type="entry name" value="TcpQ"/>
    <property type="match status" value="1"/>
</dbReference>
<reference evidence="3 4" key="1">
    <citation type="submission" date="2023-10" db="EMBL/GenBank/DDBJ databases">
        <title>Psychrosphaera aquimaarina strain SW33 isolated from seawater.</title>
        <authorList>
            <person name="Bayburt H."/>
            <person name="Kim J.M."/>
            <person name="Choi B.J."/>
            <person name="Jeon C.O."/>
        </authorList>
    </citation>
    <scope>NUCLEOTIDE SEQUENCE [LARGE SCALE GENOMIC DNA]</scope>
    <source>
        <strain evidence="3 4">KCTC 52743</strain>
    </source>
</reference>
<gene>
    <name evidence="3" type="ORF">RT723_07990</name>
</gene>
<accession>A0ABU3QZU0</accession>
<keyword evidence="4" id="KW-1185">Reference proteome</keyword>
<proteinExistence type="predicted"/>
<comment type="caution">
    <text evidence="3">The sequence shown here is derived from an EMBL/GenBank/DDBJ whole genome shotgun (WGS) entry which is preliminary data.</text>
</comment>
<evidence type="ECO:0000313" key="3">
    <source>
        <dbReference type="EMBL" id="MDU0112935.1"/>
    </source>
</evidence>
<sequence length="224" mass="25809">MKKKSAKKSSAGFMIKVVLPTTLILIVVGFLYWGSEAVKDPNRSKHKMADGVAKFYSTFRKSFMPGATQLDEYTIQLPEEDLSVSDKLQIRGAQVRPAKPNWTGEDKRRSFKENDTLKTALTKFGNAEGVEVIWDLKYDYIIKNHFVETADFRELIEKMSKTVNNDYDGQARGYFCPQERAIVLTDKPDQYVTEFCERTTSARRLAIEKRNEKNYKLRQKLGLN</sequence>
<keyword evidence="1" id="KW-1133">Transmembrane helix</keyword>
<feature type="transmembrane region" description="Helical" evidence="1">
    <location>
        <begin position="12"/>
        <end position="33"/>
    </location>
</feature>